<sequence length="93" mass="10520">MSHRSTWLLLLLHHHHHHHHRRDPSPSSSSSSAAARVFFQCKIQSLYKNMELYSAFCYSGVLLQTCPDVHCSETGVQRSETGVRRSETVGCAV</sequence>
<organism evidence="1 2">
    <name type="scientific">Pangasianodon gigas</name>
    <name type="common">Mekong giant catfish</name>
    <name type="synonym">Pangasius gigas</name>
    <dbReference type="NCBI Taxonomy" id="30993"/>
    <lineage>
        <taxon>Eukaryota</taxon>
        <taxon>Metazoa</taxon>
        <taxon>Chordata</taxon>
        <taxon>Craniata</taxon>
        <taxon>Vertebrata</taxon>
        <taxon>Euteleostomi</taxon>
        <taxon>Actinopterygii</taxon>
        <taxon>Neopterygii</taxon>
        <taxon>Teleostei</taxon>
        <taxon>Ostariophysi</taxon>
        <taxon>Siluriformes</taxon>
        <taxon>Pangasiidae</taxon>
        <taxon>Pangasianodon</taxon>
    </lineage>
</organism>
<gene>
    <name evidence="1" type="ORF">PGIGA_G00221500</name>
</gene>
<keyword evidence="2" id="KW-1185">Reference proteome</keyword>
<name>A0ACC5WIL7_PANGG</name>
<accession>A0ACC5WIL7</accession>
<comment type="caution">
    <text evidence="1">The sequence shown here is derived from an EMBL/GenBank/DDBJ whole genome shotgun (WGS) entry which is preliminary data.</text>
</comment>
<evidence type="ECO:0000313" key="2">
    <source>
        <dbReference type="Proteomes" id="UP000829447"/>
    </source>
</evidence>
<dbReference type="Proteomes" id="UP000829447">
    <property type="component" value="Linkage Group LG6"/>
</dbReference>
<reference evidence="1 2" key="1">
    <citation type="journal article" date="2022" name="bioRxiv">
        <title>An ancient truncated duplication of the anti-Mullerian hormone receptor type 2 gene is a potential conserved master sex determinant in the Pangasiidae catfish family.</title>
        <authorList>
            <person name="Wen M."/>
            <person name="Pan Q."/>
            <person name="Jouanno E."/>
            <person name="Montfort J."/>
            <person name="Zahm M."/>
            <person name="Cabau C."/>
            <person name="Klopp C."/>
            <person name="Iampietro C."/>
            <person name="Roques C."/>
            <person name="Bouchez O."/>
            <person name="Castinel A."/>
            <person name="Donnadieu C."/>
            <person name="Parrinello H."/>
            <person name="Poncet C."/>
            <person name="Belmonte E."/>
            <person name="Gautier V."/>
            <person name="Avarre J.-C."/>
            <person name="Dugue R."/>
            <person name="Gustiano R."/>
            <person name="Ha T.T.T."/>
            <person name="Campet M."/>
            <person name="Sriphairoj K."/>
            <person name="Ribolli J."/>
            <person name="de Almeida F.L."/>
            <person name="Desvignes T."/>
            <person name="Postlethwait J.H."/>
            <person name="Bucao C.F."/>
            <person name="Robinson-Rechavi M."/>
            <person name="Bobe J."/>
            <person name="Herpin A."/>
            <person name="Guiguen Y."/>
        </authorList>
    </citation>
    <scope>NUCLEOTIDE SEQUENCE [LARGE SCALE GENOMIC DNA]</scope>
    <source>
        <strain evidence="1">YG-Dec2019</strain>
    </source>
</reference>
<dbReference type="EMBL" id="CM040459">
    <property type="protein sequence ID" value="MCI4378892.1"/>
    <property type="molecule type" value="Genomic_DNA"/>
</dbReference>
<evidence type="ECO:0000313" key="1">
    <source>
        <dbReference type="EMBL" id="MCI4378892.1"/>
    </source>
</evidence>
<proteinExistence type="predicted"/>
<protein>
    <submittedName>
        <fullName evidence="1">Uncharacterized protein</fullName>
    </submittedName>
</protein>